<protein>
    <submittedName>
        <fullName evidence="2">Uncharacterized protein</fullName>
    </submittedName>
</protein>
<name>A0ABN9V820_9DINO</name>
<dbReference type="EMBL" id="CAUYUJ010016815">
    <property type="protein sequence ID" value="CAK0869085.1"/>
    <property type="molecule type" value="Genomic_DNA"/>
</dbReference>
<sequence length="109" mass="11875">MALVDAVAVVVVARRGERDGQSEEREKGKEGEQDAEGGEGGRESEERKNGGAEQDGGGWRKESGGGSRGRERTNEQSSPQRAIQRWATGTREHDGPSERGPRDKSSKRR</sequence>
<feature type="compositionally biased region" description="Basic and acidic residues" evidence="1">
    <location>
        <begin position="58"/>
        <end position="74"/>
    </location>
</feature>
<feature type="non-terminal residue" evidence="2">
    <location>
        <position position="109"/>
    </location>
</feature>
<accession>A0ABN9V820</accession>
<evidence type="ECO:0000313" key="3">
    <source>
        <dbReference type="Proteomes" id="UP001189429"/>
    </source>
</evidence>
<organism evidence="2 3">
    <name type="scientific">Prorocentrum cordatum</name>
    <dbReference type="NCBI Taxonomy" id="2364126"/>
    <lineage>
        <taxon>Eukaryota</taxon>
        <taxon>Sar</taxon>
        <taxon>Alveolata</taxon>
        <taxon>Dinophyceae</taxon>
        <taxon>Prorocentrales</taxon>
        <taxon>Prorocentraceae</taxon>
        <taxon>Prorocentrum</taxon>
    </lineage>
</organism>
<reference evidence="2" key="1">
    <citation type="submission" date="2023-10" db="EMBL/GenBank/DDBJ databases">
        <authorList>
            <person name="Chen Y."/>
            <person name="Shah S."/>
            <person name="Dougan E. K."/>
            <person name="Thang M."/>
            <person name="Chan C."/>
        </authorList>
    </citation>
    <scope>NUCLEOTIDE SEQUENCE [LARGE SCALE GENOMIC DNA]</scope>
</reference>
<evidence type="ECO:0000256" key="1">
    <source>
        <dbReference type="SAM" id="MobiDB-lite"/>
    </source>
</evidence>
<comment type="caution">
    <text evidence="2">The sequence shown here is derived from an EMBL/GenBank/DDBJ whole genome shotgun (WGS) entry which is preliminary data.</text>
</comment>
<keyword evidence="3" id="KW-1185">Reference proteome</keyword>
<dbReference type="Proteomes" id="UP001189429">
    <property type="component" value="Unassembled WGS sequence"/>
</dbReference>
<feature type="compositionally biased region" description="Basic and acidic residues" evidence="1">
    <location>
        <begin position="39"/>
        <end position="50"/>
    </location>
</feature>
<feature type="region of interest" description="Disordered" evidence="1">
    <location>
        <begin position="11"/>
        <end position="109"/>
    </location>
</feature>
<gene>
    <name evidence="2" type="ORF">PCOR1329_LOCUS55554</name>
</gene>
<feature type="compositionally biased region" description="Basic and acidic residues" evidence="1">
    <location>
        <begin position="90"/>
        <end position="109"/>
    </location>
</feature>
<proteinExistence type="predicted"/>
<feature type="compositionally biased region" description="Basic and acidic residues" evidence="1">
    <location>
        <begin position="14"/>
        <end position="32"/>
    </location>
</feature>
<evidence type="ECO:0000313" key="2">
    <source>
        <dbReference type="EMBL" id="CAK0869085.1"/>
    </source>
</evidence>